<dbReference type="PANTHER" id="PTHR10989:SF16">
    <property type="entry name" value="AT02829P-RELATED"/>
    <property type="match status" value="1"/>
</dbReference>
<keyword evidence="4 5" id="KW-0472">Membrane</keyword>
<name>A0A8E2DSE2_9APHY</name>
<dbReference type="GO" id="GO:0016020">
    <property type="term" value="C:membrane"/>
    <property type="evidence" value="ECO:0007669"/>
    <property type="project" value="InterPro"/>
</dbReference>
<dbReference type="Pfam" id="PF04750">
    <property type="entry name" value="Far-17a_AIG1"/>
    <property type="match status" value="1"/>
</dbReference>
<sequence>MPHGPLVTSGSFKIWQTTTHAIALAIMTYGFASLGTLPADEWIRRQKGGHFQFLTIQGLVVALLTMAVALAADFLPSLNALKFLKRTLFMIAMPLAVVISSIYWTLLTVMPHLILRPDLGPTTPTSSATVPALQRIPLKMDLALHAAPAISLLVDFLLFERKYPRLQARYGAIVVTAIAGIWYACWVEYCAQYNGVFPYPFLTHNPFNIRVAIYAGASGLALVSFWMLNTLHP</sequence>
<proteinExistence type="predicted"/>
<evidence type="ECO:0000256" key="1">
    <source>
        <dbReference type="ARBA" id="ARBA00004127"/>
    </source>
</evidence>
<feature type="transmembrane region" description="Helical" evidence="5">
    <location>
        <begin position="21"/>
        <end position="39"/>
    </location>
</feature>
<accession>A0A8E2DSE2</accession>
<feature type="transmembrane region" description="Helical" evidence="5">
    <location>
        <begin position="87"/>
        <end position="106"/>
    </location>
</feature>
<dbReference type="GO" id="GO:0012505">
    <property type="term" value="C:endomembrane system"/>
    <property type="evidence" value="ECO:0007669"/>
    <property type="project" value="UniProtKB-SubCell"/>
</dbReference>
<feature type="transmembrane region" description="Helical" evidence="5">
    <location>
        <begin position="209"/>
        <end position="228"/>
    </location>
</feature>
<evidence type="ECO:0000256" key="5">
    <source>
        <dbReference type="SAM" id="Phobius"/>
    </source>
</evidence>
<feature type="transmembrane region" description="Helical" evidence="5">
    <location>
        <begin position="171"/>
        <end position="189"/>
    </location>
</feature>
<feature type="transmembrane region" description="Helical" evidence="5">
    <location>
        <begin position="51"/>
        <end position="75"/>
    </location>
</feature>
<evidence type="ECO:0000313" key="7">
    <source>
        <dbReference type="Proteomes" id="UP000250043"/>
    </source>
</evidence>
<dbReference type="PANTHER" id="PTHR10989">
    <property type="entry name" value="ANDROGEN-INDUCED PROTEIN 1-RELATED"/>
    <property type="match status" value="1"/>
</dbReference>
<dbReference type="EMBL" id="KV722339">
    <property type="protein sequence ID" value="OCH95044.1"/>
    <property type="molecule type" value="Genomic_DNA"/>
</dbReference>
<evidence type="ECO:0008006" key="8">
    <source>
        <dbReference type="Google" id="ProtNLM"/>
    </source>
</evidence>
<dbReference type="OrthoDB" id="1898221at2759"/>
<comment type="subcellular location">
    <subcellularLocation>
        <location evidence="1">Endomembrane system</location>
        <topology evidence="1">Multi-pass membrane protein</topology>
    </subcellularLocation>
</comment>
<dbReference type="AlphaFoldDB" id="A0A8E2DSE2"/>
<protein>
    <recommendedName>
        <fullName evidence="8">FAR-17a/AIG1-like protein</fullName>
    </recommendedName>
</protein>
<evidence type="ECO:0000256" key="3">
    <source>
        <dbReference type="ARBA" id="ARBA00022989"/>
    </source>
</evidence>
<keyword evidence="3 5" id="KW-1133">Transmembrane helix</keyword>
<evidence type="ECO:0000313" key="6">
    <source>
        <dbReference type="EMBL" id="OCH95044.1"/>
    </source>
</evidence>
<dbReference type="Proteomes" id="UP000250043">
    <property type="component" value="Unassembled WGS sequence"/>
</dbReference>
<reference evidence="6 7" key="1">
    <citation type="submission" date="2016-07" db="EMBL/GenBank/DDBJ databases">
        <title>Draft genome of the white-rot fungus Obba rivulosa 3A-2.</title>
        <authorList>
            <consortium name="DOE Joint Genome Institute"/>
            <person name="Miettinen O."/>
            <person name="Riley R."/>
            <person name="Acob R."/>
            <person name="Barry K."/>
            <person name="Cullen D."/>
            <person name="De Vries R."/>
            <person name="Hainaut M."/>
            <person name="Hatakka A."/>
            <person name="Henrissat B."/>
            <person name="Hilden K."/>
            <person name="Kuo R."/>
            <person name="Labutti K."/>
            <person name="Lipzen A."/>
            <person name="Makela M.R."/>
            <person name="Sandor L."/>
            <person name="Spatafora J.W."/>
            <person name="Grigoriev I.V."/>
            <person name="Hibbett D.S."/>
        </authorList>
    </citation>
    <scope>NUCLEOTIDE SEQUENCE [LARGE SCALE GENOMIC DNA]</scope>
    <source>
        <strain evidence="6 7">3A-2</strain>
    </source>
</reference>
<organism evidence="6 7">
    <name type="scientific">Obba rivulosa</name>
    <dbReference type="NCBI Taxonomy" id="1052685"/>
    <lineage>
        <taxon>Eukaryota</taxon>
        <taxon>Fungi</taxon>
        <taxon>Dikarya</taxon>
        <taxon>Basidiomycota</taxon>
        <taxon>Agaricomycotina</taxon>
        <taxon>Agaricomycetes</taxon>
        <taxon>Polyporales</taxon>
        <taxon>Gelatoporiaceae</taxon>
        <taxon>Obba</taxon>
    </lineage>
</organism>
<keyword evidence="7" id="KW-1185">Reference proteome</keyword>
<dbReference type="InterPro" id="IPR006838">
    <property type="entry name" value="ADTRP_AIG1"/>
</dbReference>
<keyword evidence="2 5" id="KW-0812">Transmembrane</keyword>
<gene>
    <name evidence="6" type="ORF">OBBRIDRAFT_788778</name>
</gene>
<evidence type="ECO:0000256" key="2">
    <source>
        <dbReference type="ARBA" id="ARBA00022692"/>
    </source>
</evidence>
<evidence type="ECO:0000256" key="4">
    <source>
        <dbReference type="ARBA" id="ARBA00023136"/>
    </source>
</evidence>